<protein>
    <submittedName>
        <fullName evidence="1">Uncharacterized protein</fullName>
    </submittedName>
</protein>
<keyword evidence="2" id="KW-1185">Reference proteome</keyword>
<proteinExistence type="predicted"/>
<accession>A0ACD1G6U3</accession>
<sequence>MALQNIFELLSFATTIAFPSPEQFKYPVYISYGAIAMAAACFAAYVRKERGHLLHTSKCLGGDKKRLVPGEVLYHRTPRARGMGRSGPRRRTGCLTCRSRKVRCDEVKPTCANCTRLRLPCTYKTIIADRISSRRINCQNGPAASASVAAGTPSDRPDVNFFHTVLCEDGVPASSPLRQPASAHPPTGSAVDLVSSFDILGFIGEFTSDFQQKHLDLTTNGLSGLSAGPELASVATTTESTRNPAQTMNWASSADMSSISGSLGDCPSAGETDAPHHEQTPYEAGLFAHFETSDPPPTIFGPVDLNWKYVRARIVRQSRDCRAVLLGIYCYSEVHQTWVEGTAWDRNRKSRYHQLAWSEVQSGLVMKVSEPVLRHVFTTVLMLMLAEHLSSPDLGEAGTSFLHSAYLLLQRFHGRTRPWTGVSRLISSWVSLLDVKALIAGREGDPLVGLGSLAPESHGADEDSPEPAFLIREAVTGPAFQFLLQTQQILRRIVCIDLHHRNRGTVSDEFEVLQLAHQISADLETLWNGRPRVLDIHSSPELLHDTLQPAVAREACRTFRQYIANFLAIFIYLHRVAFAIYPRTDRVHRAVEGILHLATIDTQSSAGEERHLPASFVWPLFVAGLEASLEQRQWILSQMKQMSQRGENGEDQSQPARHPHAGNVYLLLQEMTRRQDASRTWADSRCVRRELFTDSFVMI</sequence>
<dbReference type="EMBL" id="KZ825349">
    <property type="protein sequence ID" value="RAH44883.1"/>
    <property type="molecule type" value="Genomic_DNA"/>
</dbReference>
<dbReference type="Proteomes" id="UP000249057">
    <property type="component" value="Unassembled WGS sequence"/>
</dbReference>
<evidence type="ECO:0000313" key="1">
    <source>
        <dbReference type="EMBL" id="RAH44883.1"/>
    </source>
</evidence>
<organism evidence="1 2">
    <name type="scientific">Aspergillus brunneoviolaceus CBS 621.78</name>
    <dbReference type="NCBI Taxonomy" id="1450534"/>
    <lineage>
        <taxon>Eukaryota</taxon>
        <taxon>Fungi</taxon>
        <taxon>Dikarya</taxon>
        <taxon>Ascomycota</taxon>
        <taxon>Pezizomycotina</taxon>
        <taxon>Eurotiomycetes</taxon>
        <taxon>Eurotiomycetidae</taxon>
        <taxon>Eurotiales</taxon>
        <taxon>Aspergillaceae</taxon>
        <taxon>Aspergillus</taxon>
        <taxon>Aspergillus subgen. Circumdati</taxon>
    </lineage>
</organism>
<reference evidence="1" key="1">
    <citation type="submission" date="2018-02" db="EMBL/GenBank/DDBJ databases">
        <title>The genomes of Aspergillus section Nigri reveals drivers in fungal speciation.</title>
        <authorList>
            <consortium name="DOE Joint Genome Institute"/>
            <person name="Vesth T.C."/>
            <person name="Nybo J."/>
            <person name="Theobald S."/>
            <person name="Brandl J."/>
            <person name="Frisvad J.C."/>
            <person name="Nielsen K.F."/>
            <person name="Lyhne E.K."/>
            <person name="Kogle M.E."/>
            <person name="Kuo A."/>
            <person name="Riley R."/>
            <person name="Clum A."/>
            <person name="Nolan M."/>
            <person name="Lipzen A."/>
            <person name="Salamov A."/>
            <person name="Henrissat B."/>
            <person name="Wiebenga A."/>
            <person name="De vries R.P."/>
            <person name="Grigoriev I.V."/>
            <person name="Mortensen U.H."/>
            <person name="Andersen M.R."/>
            <person name="Baker S.E."/>
        </authorList>
    </citation>
    <scope>NUCLEOTIDE SEQUENCE</scope>
    <source>
        <strain evidence="1">CBS 621.78</strain>
    </source>
</reference>
<evidence type="ECO:0000313" key="2">
    <source>
        <dbReference type="Proteomes" id="UP000249057"/>
    </source>
</evidence>
<name>A0ACD1G6U3_9EURO</name>
<gene>
    <name evidence="1" type="ORF">BO95DRAFT_498417</name>
</gene>